<accession>A0ACC2K516</accession>
<gene>
    <name evidence="1" type="ORF">MRB53_035542</name>
</gene>
<sequence length="75" mass="7862">MSAKGSESPRFMTILVLLLIFASASTIVSADDCIDEGICGALMSAVTCYEQCKHYGYGGGICQGQPGMQQCCCTP</sequence>
<organism evidence="1 2">
    <name type="scientific">Persea americana</name>
    <name type="common">Avocado</name>
    <dbReference type="NCBI Taxonomy" id="3435"/>
    <lineage>
        <taxon>Eukaryota</taxon>
        <taxon>Viridiplantae</taxon>
        <taxon>Streptophyta</taxon>
        <taxon>Embryophyta</taxon>
        <taxon>Tracheophyta</taxon>
        <taxon>Spermatophyta</taxon>
        <taxon>Magnoliopsida</taxon>
        <taxon>Magnoliidae</taxon>
        <taxon>Laurales</taxon>
        <taxon>Lauraceae</taxon>
        <taxon>Persea</taxon>
    </lineage>
</organism>
<proteinExistence type="predicted"/>
<evidence type="ECO:0000313" key="1">
    <source>
        <dbReference type="EMBL" id="KAJ8616170.1"/>
    </source>
</evidence>
<dbReference type="Proteomes" id="UP001234297">
    <property type="component" value="Chromosome 12"/>
</dbReference>
<name>A0ACC2K516_PERAE</name>
<reference evidence="1 2" key="1">
    <citation type="journal article" date="2022" name="Hortic Res">
        <title>A haplotype resolved chromosomal level avocado genome allows analysis of novel avocado genes.</title>
        <authorList>
            <person name="Nath O."/>
            <person name="Fletcher S.J."/>
            <person name="Hayward A."/>
            <person name="Shaw L.M."/>
            <person name="Masouleh A.K."/>
            <person name="Furtado A."/>
            <person name="Henry R.J."/>
            <person name="Mitter N."/>
        </authorList>
    </citation>
    <scope>NUCLEOTIDE SEQUENCE [LARGE SCALE GENOMIC DNA]</scope>
    <source>
        <strain evidence="2">cv. Hass</strain>
    </source>
</reference>
<dbReference type="EMBL" id="CM056820">
    <property type="protein sequence ID" value="KAJ8616170.1"/>
    <property type="molecule type" value="Genomic_DNA"/>
</dbReference>
<protein>
    <submittedName>
        <fullName evidence="1">Uncharacterized protein</fullName>
    </submittedName>
</protein>
<comment type="caution">
    <text evidence="1">The sequence shown here is derived from an EMBL/GenBank/DDBJ whole genome shotgun (WGS) entry which is preliminary data.</text>
</comment>
<evidence type="ECO:0000313" key="2">
    <source>
        <dbReference type="Proteomes" id="UP001234297"/>
    </source>
</evidence>
<keyword evidence="2" id="KW-1185">Reference proteome</keyword>